<comment type="caution">
    <text evidence="2">The sequence shown here is derived from an EMBL/GenBank/DDBJ whole genome shotgun (WGS) entry which is preliminary data.</text>
</comment>
<feature type="domain" description="FlgD/Vpr Ig-like" evidence="1">
    <location>
        <begin position="272"/>
        <end position="329"/>
    </location>
</feature>
<dbReference type="Proteomes" id="UP000320184">
    <property type="component" value="Unassembled WGS sequence"/>
</dbReference>
<dbReference type="NCBIfam" id="NF012200">
    <property type="entry name" value="choice_anch_D"/>
    <property type="match status" value="1"/>
</dbReference>
<dbReference type="Pfam" id="PF13860">
    <property type="entry name" value="FlgD_ig"/>
    <property type="match status" value="1"/>
</dbReference>
<organism evidence="2 3">
    <name type="scientific">Eiseniibacteriota bacterium</name>
    <dbReference type="NCBI Taxonomy" id="2212470"/>
    <lineage>
        <taxon>Bacteria</taxon>
        <taxon>Candidatus Eiseniibacteriota</taxon>
    </lineage>
</organism>
<evidence type="ECO:0000313" key="3">
    <source>
        <dbReference type="Proteomes" id="UP000320184"/>
    </source>
</evidence>
<evidence type="ECO:0000259" key="1">
    <source>
        <dbReference type="Pfam" id="PF13860"/>
    </source>
</evidence>
<dbReference type="InterPro" id="IPR025965">
    <property type="entry name" value="FlgD/Vpr_Ig-like"/>
</dbReference>
<name>A0A538SKW2_UNCEI</name>
<sequence length="347" mass="35593">MNHASDHIPVVVTLQVPAKVMAASALDFGTVITGATASANLAVSNPAVPPADELDYSFSAPPGFTAPAGPFQAIAGAFSNNHTIGMSTAGAGDLSGTLIVATDDPDSASKPVLLSGRVLRHAAPSLDSLASVPSGNLDLGYHTSGQFPDSSVRVHNLGYDAQQARLSVSSGVITGGGGRFSIVGGFTSALIAGTGKTYDVHFDDSGAAQDSTYEATLTFKSDDEALPGSHAAPDLVVNLRARPLSEATGVGDVHPAALRLYPAHPNPLSGETWLGFDLPGRAPVSLEIFDLSGRRVSSLASGVREAGRYQTSWRPLDASGGRIAGGLYFARLSVPGRTLVERLVVLP</sequence>
<gene>
    <name evidence="2" type="ORF">E6K73_04020</name>
</gene>
<protein>
    <submittedName>
        <fullName evidence="2">Choice-of-anchor D domain-containing protein</fullName>
    </submittedName>
</protein>
<accession>A0A538SKW2</accession>
<evidence type="ECO:0000313" key="2">
    <source>
        <dbReference type="EMBL" id="TMQ52016.1"/>
    </source>
</evidence>
<dbReference type="Gene3D" id="2.60.40.4070">
    <property type="match status" value="1"/>
</dbReference>
<proteinExistence type="predicted"/>
<dbReference type="AlphaFoldDB" id="A0A538SKW2"/>
<dbReference type="EMBL" id="VBOT01000048">
    <property type="protein sequence ID" value="TMQ52016.1"/>
    <property type="molecule type" value="Genomic_DNA"/>
</dbReference>
<reference evidence="2 3" key="1">
    <citation type="journal article" date="2019" name="Nat. Microbiol.">
        <title>Mediterranean grassland soil C-N compound turnover is dependent on rainfall and depth, and is mediated by genomically divergent microorganisms.</title>
        <authorList>
            <person name="Diamond S."/>
            <person name="Andeer P.F."/>
            <person name="Li Z."/>
            <person name="Crits-Christoph A."/>
            <person name="Burstein D."/>
            <person name="Anantharaman K."/>
            <person name="Lane K.R."/>
            <person name="Thomas B.C."/>
            <person name="Pan C."/>
            <person name="Northen T.R."/>
            <person name="Banfield J.F."/>
        </authorList>
    </citation>
    <scope>NUCLEOTIDE SEQUENCE [LARGE SCALE GENOMIC DNA]</scope>
    <source>
        <strain evidence="2">WS_3</strain>
    </source>
</reference>